<keyword evidence="5" id="KW-1185">Reference proteome</keyword>
<dbReference type="KEGG" id="lsx:H8B22_14060"/>
<reference evidence="4 5" key="1">
    <citation type="submission" date="2020-08" db="EMBL/GenBank/DDBJ databases">
        <title>Lysobacter sp. II4 sp. nov., isolated from soil.</title>
        <authorList>
            <person name="Woo C.Y."/>
            <person name="Kim J."/>
        </authorList>
    </citation>
    <scope>NUCLEOTIDE SEQUENCE [LARGE SCALE GENOMIC DNA]</scope>
    <source>
        <strain evidence="4 5">II4</strain>
    </source>
</reference>
<dbReference type="RefSeq" id="WP_187712011.1">
    <property type="nucleotide sequence ID" value="NZ_CP060820.1"/>
</dbReference>
<dbReference type="SUPFAM" id="SSF48452">
    <property type="entry name" value="TPR-like"/>
    <property type="match status" value="1"/>
</dbReference>
<evidence type="ECO:0000256" key="2">
    <source>
        <dbReference type="ARBA" id="ARBA00022803"/>
    </source>
</evidence>
<sequence>MYALFLAAALSLASPGGDVTTTPTALPPPAAVLALPPGLRQRLHAEVLSTPASEAQRLEQLLHFMLDADALGITYDEGATYSVGETWVQHRANCLSFTLLFLALAREAGLQAQPQEIRNTLSWRQEAGTIYRNNHVNVRVRINGRQLAIDTSGDTLIAVDRPVVISERRLLAHYYNNLAMQELERQNPAGGLQLMAMALDEDPTYAALWSNAGVLHVRMGDLDGAERAYQRALVLDPEEDGALFNMIGLSMRRGDAKRENDFRRRLARVQQRDPLHQFMLAIDAERNGAYGEAIVHYRQAIRLQPDEHRFHSALARAYLKDGDPRRAGKALKRAQALSDGAVRAAYRAQLQDLQQSSN</sequence>
<dbReference type="GO" id="GO:0000030">
    <property type="term" value="F:mannosyltransferase activity"/>
    <property type="evidence" value="ECO:0007669"/>
    <property type="project" value="TreeGrafter"/>
</dbReference>
<gene>
    <name evidence="4" type="ORF">H8B22_14060</name>
</gene>
<keyword evidence="1" id="KW-0677">Repeat</keyword>
<dbReference type="SMART" id="SM00028">
    <property type="entry name" value="TPR"/>
    <property type="match status" value="4"/>
</dbReference>
<dbReference type="EMBL" id="CP060820">
    <property type="protein sequence ID" value="QNP40570.1"/>
    <property type="molecule type" value="Genomic_DNA"/>
</dbReference>
<accession>A0A7H0FX04</accession>
<organism evidence="4 5">
    <name type="scientific">Agrilutibacter terrestris</name>
    <dbReference type="NCBI Taxonomy" id="2865112"/>
    <lineage>
        <taxon>Bacteria</taxon>
        <taxon>Pseudomonadati</taxon>
        <taxon>Pseudomonadota</taxon>
        <taxon>Gammaproteobacteria</taxon>
        <taxon>Lysobacterales</taxon>
        <taxon>Lysobacteraceae</taxon>
        <taxon>Agrilutibacter</taxon>
    </lineage>
</organism>
<dbReference type="AlphaFoldDB" id="A0A7H0FX04"/>
<dbReference type="Gene3D" id="1.25.40.10">
    <property type="entry name" value="Tetratricopeptide repeat domain"/>
    <property type="match status" value="2"/>
</dbReference>
<feature type="repeat" description="TPR" evidence="3">
    <location>
        <begin position="206"/>
        <end position="239"/>
    </location>
</feature>
<dbReference type="Pfam" id="PF07719">
    <property type="entry name" value="TPR_2"/>
    <property type="match status" value="1"/>
</dbReference>
<dbReference type="PROSITE" id="PS50293">
    <property type="entry name" value="TPR_REGION"/>
    <property type="match status" value="1"/>
</dbReference>
<name>A0A7H0FX04_9GAMM</name>
<keyword evidence="2 3" id="KW-0802">TPR repeat</keyword>
<proteinExistence type="predicted"/>
<protein>
    <submittedName>
        <fullName evidence="4">Tetratricopeptide repeat protein</fullName>
    </submittedName>
</protein>
<dbReference type="PANTHER" id="PTHR44395:SF1">
    <property type="entry name" value="PROTEIN O-MANNOSYL-TRANSFERASE TMTC3"/>
    <property type="match status" value="1"/>
</dbReference>
<dbReference type="Pfam" id="PF13414">
    <property type="entry name" value="TPR_11"/>
    <property type="match status" value="1"/>
</dbReference>
<evidence type="ECO:0000313" key="5">
    <source>
        <dbReference type="Proteomes" id="UP000516018"/>
    </source>
</evidence>
<dbReference type="InterPro" id="IPR019734">
    <property type="entry name" value="TPR_rpt"/>
</dbReference>
<dbReference type="PANTHER" id="PTHR44395">
    <property type="match status" value="1"/>
</dbReference>
<evidence type="ECO:0000256" key="3">
    <source>
        <dbReference type="PROSITE-ProRule" id="PRU00339"/>
    </source>
</evidence>
<dbReference type="PROSITE" id="PS50005">
    <property type="entry name" value="TPR"/>
    <property type="match status" value="1"/>
</dbReference>
<dbReference type="InterPro" id="IPR011990">
    <property type="entry name" value="TPR-like_helical_dom_sf"/>
</dbReference>
<evidence type="ECO:0000313" key="4">
    <source>
        <dbReference type="EMBL" id="QNP40570.1"/>
    </source>
</evidence>
<dbReference type="GO" id="GO:0035269">
    <property type="term" value="P:protein O-linked glycosylation via mannose"/>
    <property type="evidence" value="ECO:0007669"/>
    <property type="project" value="TreeGrafter"/>
</dbReference>
<dbReference type="Proteomes" id="UP000516018">
    <property type="component" value="Chromosome"/>
</dbReference>
<evidence type="ECO:0000256" key="1">
    <source>
        <dbReference type="ARBA" id="ARBA00022737"/>
    </source>
</evidence>
<dbReference type="InterPro" id="IPR013105">
    <property type="entry name" value="TPR_2"/>
</dbReference>